<proteinExistence type="predicted"/>
<organism evidence="1 2">
    <name type="scientific">Mycobacterium kansasii</name>
    <dbReference type="NCBI Taxonomy" id="1768"/>
    <lineage>
        <taxon>Bacteria</taxon>
        <taxon>Bacillati</taxon>
        <taxon>Actinomycetota</taxon>
        <taxon>Actinomycetes</taxon>
        <taxon>Mycobacteriales</taxon>
        <taxon>Mycobacteriaceae</taxon>
        <taxon>Mycobacterium</taxon>
    </lineage>
</organism>
<keyword evidence="2" id="KW-1185">Reference proteome</keyword>
<dbReference type="AlphaFoldDB" id="A0A7G1I510"/>
<evidence type="ECO:0000313" key="2">
    <source>
        <dbReference type="Proteomes" id="UP000516380"/>
    </source>
</evidence>
<accession>A0A7G1I510</accession>
<dbReference type="Proteomes" id="UP000516380">
    <property type="component" value="Chromosome"/>
</dbReference>
<protein>
    <submittedName>
        <fullName evidence="1">Uncharacterized protein</fullName>
    </submittedName>
</protein>
<reference evidence="1 2" key="1">
    <citation type="submission" date="2020-07" db="EMBL/GenBank/DDBJ databases">
        <title>Mycobacterium kansasii (former subtype) with zoonotic potential isolated from diseased indoor pet cat, Japan.</title>
        <authorList>
            <person name="Fukano H."/>
            <person name="Terazono T."/>
            <person name="Hoshino Y."/>
        </authorList>
    </citation>
    <scope>NUCLEOTIDE SEQUENCE [LARGE SCALE GENOMIC DNA]</scope>
    <source>
        <strain evidence="1 2">Kuro-I</strain>
    </source>
</reference>
<evidence type="ECO:0000313" key="1">
    <source>
        <dbReference type="EMBL" id="BCI86071.1"/>
    </source>
</evidence>
<dbReference type="EMBL" id="AP023343">
    <property type="protein sequence ID" value="BCI86071.1"/>
    <property type="molecule type" value="Genomic_DNA"/>
</dbReference>
<sequence>MLGNTLEDYDKAGRFTWKFLRDSTAEQIRAVTNYAVASDNKLVNGLIVNRLFNPTPQVNEFGHTCYGLWSADGVPPPYLGKTFDDTHTHYLVSEADEIDSGDLEALLNHVTEHGYGLDPGSRLIAFMNPLEADEVSAFKAGEVNNNTVVAKHDFIPSQGAPAYLQPENIVGEIAPAQYQGLKIDGSYGPLWIVRSQYIPAKYLLVVATSGANSPNNAVSVREHTNAAYRGLRTIPGNKPGYPLQDSFWARCIGVGTRHRGAAAVMQIKATGSYVAPSIPM</sequence>
<name>A0A7G1I510_MYCKA</name>
<gene>
    <name evidence="1" type="ORF">NIIDMKKI_12770</name>
</gene>